<evidence type="ECO:0000313" key="2">
    <source>
        <dbReference type="EMBL" id="KAH9376865.1"/>
    </source>
</evidence>
<protein>
    <submittedName>
        <fullName evidence="2">Uncharacterized protein</fullName>
    </submittedName>
</protein>
<keyword evidence="3" id="KW-1185">Reference proteome</keyword>
<organism evidence="2 3">
    <name type="scientific">Haemaphysalis longicornis</name>
    <name type="common">Bush tick</name>
    <dbReference type="NCBI Taxonomy" id="44386"/>
    <lineage>
        <taxon>Eukaryota</taxon>
        <taxon>Metazoa</taxon>
        <taxon>Ecdysozoa</taxon>
        <taxon>Arthropoda</taxon>
        <taxon>Chelicerata</taxon>
        <taxon>Arachnida</taxon>
        <taxon>Acari</taxon>
        <taxon>Parasitiformes</taxon>
        <taxon>Ixodida</taxon>
        <taxon>Ixodoidea</taxon>
        <taxon>Ixodidae</taxon>
        <taxon>Haemaphysalinae</taxon>
        <taxon>Haemaphysalis</taxon>
    </lineage>
</organism>
<comment type="caution">
    <text evidence="2">The sequence shown here is derived from an EMBL/GenBank/DDBJ whole genome shotgun (WGS) entry which is preliminary data.</text>
</comment>
<evidence type="ECO:0000313" key="3">
    <source>
        <dbReference type="Proteomes" id="UP000821853"/>
    </source>
</evidence>
<dbReference type="Proteomes" id="UP000821853">
    <property type="component" value="Unassembled WGS sequence"/>
</dbReference>
<name>A0A9J6GQD3_HAELO</name>
<dbReference type="OrthoDB" id="10613670at2759"/>
<feature type="region of interest" description="Disordered" evidence="1">
    <location>
        <begin position="453"/>
        <end position="481"/>
    </location>
</feature>
<proteinExistence type="predicted"/>
<dbReference type="EMBL" id="JABSTR010000008">
    <property type="protein sequence ID" value="KAH9376865.1"/>
    <property type="molecule type" value="Genomic_DNA"/>
</dbReference>
<evidence type="ECO:0000256" key="1">
    <source>
        <dbReference type="SAM" id="MobiDB-lite"/>
    </source>
</evidence>
<gene>
    <name evidence="2" type="ORF">HPB48_009773</name>
</gene>
<sequence>MQVLAQNPPQKKPINNLGAFHLLHPAIKQPMRSREPFVVDNARLLFFFSEKKHMLSPLVLVEQRIVVLRQFWGYEASRRAQRLGSHGAYPAGTVPSESLENLRNLFAQSVLGRALGDVRNSSVLCLRSTELLLPAIFSRTARAMLRQKTEDVTVREWLSQMVSVFARRVRFLSWMSELSALFVRYRLKRAPLPWLTDGPDGPTGSPVINTTIYSVPVRLFQILASAMQQDLIEGYKGRTLRAERFPTSSELHPFATFDASHRHVRVPTVLVNLSVPLTSSVFAFQLARLGVRLYRPLARVLFDDPYETEAPVDDMAGRAGRRSANCASALTKDATQLYRSEADALGSDEVAGEVLERVTALQIAFWAFQELLNVRRIWNMDFRYAKLDLAPTRCTTSCRDAPLSAAQAVLLAVRHVPDFGRAFNCTGQTKSHLPDGAQCECLCKADRQFLGKEERPRPSCADVGVRAQGNGGGVQPPPLTA</sequence>
<accession>A0A9J6GQD3</accession>
<dbReference type="AlphaFoldDB" id="A0A9J6GQD3"/>
<reference evidence="2 3" key="1">
    <citation type="journal article" date="2020" name="Cell">
        <title>Large-Scale Comparative Analyses of Tick Genomes Elucidate Their Genetic Diversity and Vector Capacities.</title>
        <authorList>
            <consortium name="Tick Genome and Microbiome Consortium (TIGMIC)"/>
            <person name="Jia N."/>
            <person name="Wang J."/>
            <person name="Shi W."/>
            <person name="Du L."/>
            <person name="Sun Y."/>
            <person name="Zhan W."/>
            <person name="Jiang J.F."/>
            <person name="Wang Q."/>
            <person name="Zhang B."/>
            <person name="Ji P."/>
            <person name="Bell-Sakyi L."/>
            <person name="Cui X.M."/>
            <person name="Yuan T.T."/>
            <person name="Jiang B.G."/>
            <person name="Yang W.F."/>
            <person name="Lam T.T."/>
            <person name="Chang Q.C."/>
            <person name="Ding S.J."/>
            <person name="Wang X.J."/>
            <person name="Zhu J.G."/>
            <person name="Ruan X.D."/>
            <person name="Zhao L."/>
            <person name="Wei J.T."/>
            <person name="Ye R.Z."/>
            <person name="Que T.C."/>
            <person name="Du C.H."/>
            <person name="Zhou Y.H."/>
            <person name="Cheng J.X."/>
            <person name="Dai P.F."/>
            <person name="Guo W.B."/>
            <person name="Han X.H."/>
            <person name="Huang E.J."/>
            <person name="Li L.F."/>
            <person name="Wei W."/>
            <person name="Gao Y.C."/>
            <person name="Liu J.Z."/>
            <person name="Shao H.Z."/>
            <person name="Wang X."/>
            <person name="Wang C.C."/>
            <person name="Yang T.C."/>
            <person name="Huo Q.B."/>
            <person name="Li W."/>
            <person name="Chen H.Y."/>
            <person name="Chen S.E."/>
            <person name="Zhou L.G."/>
            <person name="Ni X.B."/>
            <person name="Tian J.H."/>
            <person name="Sheng Y."/>
            <person name="Liu T."/>
            <person name="Pan Y.S."/>
            <person name="Xia L.Y."/>
            <person name="Li J."/>
            <person name="Zhao F."/>
            <person name="Cao W.C."/>
        </authorList>
    </citation>
    <scope>NUCLEOTIDE SEQUENCE [LARGE SCALE GENOMIC DNA]</scope>
    <source>
        <strain evidence="2">HaeL-2018</strain>
    </source>
</reference>
<dbReference type="VEuPathDB" id="VectorBase:HLOH_062259"/>